<reference evidence="14 15" key="2">
    <citation type="submission" date="2008-10" db="EMBL/GenBank/DDBJ databases">
        <title>Draft genome sequence of Clostridium hiranonis (DSM 13275).</title>
        <authorList>
            <person name="Sudarsanam P."/>
            <person name="Ley R."/>
            <person name="Guruge J."/>
            <person name="Turnbaugh P.J."/>
            <person name="Mahowald M."/>
            <person name="Liep D."/>
            <person name="Gordon J."/>
        </authorList>
    </citation>
    <scope>NUCLEOTIDE SEQUENCE [LARGE SCALE GENOMIC DNA]</scope>
    <source>
        <strain evidence="14 15">DSM 13275</strain>
    </source>
</reference>
<dbReference type="PIRSF" id="PIRSF006603">
    <property type="entry name" value="DinF"/>
    <property type="match status" value="1"/>
</dbReference>
<dbReference type="CDD" id="cd13138">
    <property type="entry name" value="MATE_yoeA_like"/>
    <property type="match status" value="1"/>
</dbReference>
<dbReference type="AlphaFoldDB" id="B6G0W1"/>
<keyword evidence="8 13" id="KW-0812">Transmembrane</keyword>
<evidence type="ECO:0000256" key="6">
    <source>
        <dbReference type="ARBA" id="ARBA00022449"/>
    </source>
</evidence>
<reference evidence="14 15" key="1">
    <citation type="submission" date="2008-09" db="EMBL/GenBank/DDBJ databases">
        <authorList>
            <person name="Fulton L."/>
            <person name="Clifton S."/>
            <person name="Fulton B."/>
            <person name="Xu J."/>
            <person name="Minx P."/>
            <person name="Pepin K.H."/>
            <person name="Johnson M."/>
            <person name="Thiruvilangam P."/>
            <person name="Bhonagiri V."/>
            <person name="Nash W.E."/>
            <person name="Mardis E.R."/>
            <person name="Wilson R.K."/>
        </authorList>
    </citation>
    <scope>NUCLEOTIDE SEQUENCE [LARGE SCALE GENOMIC DNA]</scope>
    <source>
        <strain evidence="14 15">DSM 13275</strain>
    </source>
</reference>
<evidence type="ECO:0000313" key="15">
    <source>
        <dbReference type="Proteomes" id="UP000003178"/>
    </source>
</evidence>
<dbReference type="GO" id="GO:0042910">
    <property type="term" value="F:xenobiotic transmembrane transporter activity"/>
    <property type="evidence" value="ECO:0007669"/>
    <property type="project" value="InterPro"/>
</dbReference>
<feature type="transmembrane region" description="Helical" evidence="13">
    <location>
        <begin position="327"/>
        <end position="343"/>
    </location>
</feature>
<evidence type="ECO:0000256" key="9">
    <source>
        <dbReference type="ARBA" id="ARBA00022989"/>
    </source>
</evidence>
<evidence type="ECO:0000256" key="5">
    <source>
        <dbReference type="ARBA" id="ARBA00022448"/>
    </source>
</evidence>
<name>B6G0W1_PEPHT</name>
<feature type="transmembrane region" description="Helical" evidence="13">
    <location>
        <begin position="60"/>
        <end position="87"/>
    </location>
</feature>
<sequence>MKKKDNTQLLLYEPNVYKSFIILALPVFGANFMKAFNDLVDTFFIGQMQNSVAAQASIALTWPIINIFVSFQIGLSIAGVAVISQFLGAEKDDEAREYAGILFVLSVVLGIAINIILFLICPSVIRGMGATDMVYEYSVQYVRIRSMEMLFAFIFACFQAVRQSQGDTVTPVILQVTAVMINIVLTGVFVKILGLGVFGAGLATVIGQIVICPACLYYLFIRKENLKLRRKNLKLKNWDKVRKLTFIATPSAASQALSSFGFLILNTLILDYGAVVTAAFSVGNKISNMLLMPVLAIGSVLAAYVGQNIGAGNIKRAKQAYNVSRNLSLWIAIIGSLIIFPLRQEVIALLTNDANTQREAINYMIWVLVTMPLMAMFQNYVGVFNGSGNTKYSFIMETARLWVVRLPMILLLKNFTNFGSDGIWFAMNASNLIIIILGAILLRRVDFSASISSGKEEITL</sequence>
<dbReference type="InterPro" id="IPR048279">
    <property type="entry name" value="MdtK-like"/>
</dbReference>
<dbReference type="InterPro" id="IPR002528">
    <property type="entry name" value="MATE_fam"/>
</dbReference>
<comment type="subcellular location">
    <subcellularLocation>
        <location evidence="2">Cell membrane</location>
        <topology evidence="2">Multi-pass membrane protein</topology>
    </subcellularLocation>
</comment>
<gene>
    <name evidence="14" type="ORF">CLOHIR_01767</name>
</gene>
<dbReference type="STRING" id="500633.CLOHIR_01767"/>
<dbReference type="eggNOG" id="COG0534">
    <property type="taxonomic scope" value="Bacteria"/>
</dbReference>
<proteinExistence type="inferred from homology"/>
<evidence type="ECO:0000256" key="3">
    <source>
        <dbReference type="ARBA" id="ARBA00010199"/>
    </source>
</evidence>
<dbReference type="NCBIfam" id="TIGR00797">
    <property type="entry name" value="matE"/>
    <property type="match status" value="1"/>
</dbReference>
<keyword evidence="5" id="KW-0813">Transport</keyword>
<dbReference type="Proteomes" id="UP000003178">
    <property type="component" value="Unassembled WGS sequence"/>
</dbReference>
<comment type="function">
    <text evidence="1">Multidrug efflux pump.</text>
</comment>
<dbReference type="EMBL" id="ABWP01000070">
    <property type="protein sequence ID" value="EEA84536.1"/>
    <property type="molecule type" value="Genomic_DNA"/>
</dbReference>
<evidence type="ECO:0000256" key="10">
    <source>
        <dbReference type="ARBA" id="ARBA00023065"/>
    </source>
</evidence>
<feature type="transmembrane region" description="Helical" evidence="13">
    <location>
        <begin position="99"/>
        <end position="120"/>
    </location>
</feature>
<feature type="transmembrane region" description="Helical" evidence="13">
    <location>
        <begin position="173"/>
        <end position="194"/>
    </location>
</feature>
<dbReference type="GO" id="GO:0015297">
    <property type="term" value="F:antiporter activity"/>
    <property type="evidence" value="ECO:0007669"/>
    <property type="project" value="UniProtKB-KW"/>
</dbReference>
<feature type="transmembrane region" description="Helical" evidence="13">
    <location>
        <begin position="363"/>
        <end position="382"/>
    </location>
</feature>
<keyword evidence="15" id="KW-1185">Reference proteome</keyword>
<evidence type="ECO:0000256" key="8">
    <source>
        <dbReference type="ARBA" id="ARBA00022692"/>
    </source>
</evidence>
<comment type="caution">
    <text evidence="14">The sequence shown here is derived from an EMBL/GenBank/DDBJ whole genome shotgun (WGS) entry which is preliminary data.</text>
</comment>
<keyword evidence="9 13" id="KW-1133">Transmembrane helix</keyword>
<feature type="transmembrane region" description="Helical" evidence="13">
    <location>
        <begin position="423"/>
        <end position="442"/>
    </location>
</feature>
<dbReference type="Pfam" id="PF01554">
    <property type="entry name" value="MatE"/>
    <property type="match status" value="2"/>
</dbReference>
<feature type="transmembrane region" description="Helical" evidence="13">
    <location>
        <begin position="260"/>
        <end position="280"/>
    </location>
</feature>
<organism evidence="14 15">
    <name type="scientific">Peptacetobacter hiranonis (strain DSM 13275 / JCM 10541 / KCTC 15199 / TO-931)</name>
    <name type="common">Clostridium hiranonis</name>
    <dbReference type="NCBI Taxonomy" id="500633"/>
    <lineage>
        <taxon>Bacteria</taxon>
        <taxon>Bacillati</taxon>
        <taxon>Bacillota</taxon>
        <taxon>Clostridia</taxon>
        <taxon>Peptostreptococcales</taxon>
        <taxon>Peptostreptococcaceae</taxon>
        <taxon>Peptacetobacter</taxon>
    </lineage>
</organism>
<keyword evidence="7" id="KW-1003">Cell membrane</keyword>
<evidence type="ECO:0000256" key="2">
    <source>
        <dbReference type="ARBA" id="ARBA00004651"/>
    </source>
</evidence>
<evidence type="ECO:0000256" key="1">
    <source>
        <dbReference type="ARBA" id="ARBA00003408"/>
    </source>
</evidence>
<dbReference type="InterPro" id="IPR050222">
    <property type="entry name" value="MATE_MdtK"/>
</dbReference>
<dbReference type="GO" id="GO:0005886">
    <property type="term" value="C:plasma membrane"/>
    <property type="evidence" value="ECO:0007669"/>
    <property type="project" value="UniProtKB-SubCell"/>
</dbReference>
<evidence type="ECO:0000256" key="7">
    <source>
        <dbReference type="ARBA" id="ARBA00022475"/>
    </source>
</evidence>
<dbReference type="PANTHER" id="PTHR43298:SF2">
    <property type="entry name" value="FMN_FAD EXPORTER YEEO-RELATED"/>
    <property type="match status" value="1"/>
</dbReference>
<keyword evidence="6" id="KW-0050">Antiport</keyword>
<evidence type="ECO:0000256" key="13">
    <source>
        <dbReference type="SAM" id="Phobius"/>
    </source>
</evidence>
<evidence type="ECO:0000313" key="14">
    <source>
        <dbReference type="EMBL" id="EEA84536.1"/>
    </source>
</evidence>
<dbReference type="HOGENOM" id="CLU_012893_5_3_9"/>
<dbReference type="GO" id="GO:0006811">
    <property type="term" value="P:monoatomic ion transport"/>
    <property type="evidence" value="ECO:0007669"/>
    <property type="project" value="UniProtKB-KW"/>
</dbReference>
<comment type="similarity">
    <text evidence="3">Belongs to the multi antimicrobial extrusion (MATE) (TC 2.A.66.1) family.</text>
</comment>
<dbReference type="RefSeq" id="WP_006440627.1">
    <property type="nucleotide sequence ID" value="NZ_DS995358.1"/>
</dbReference>
<accession>B6G0W1</accession>
<evidence type="ECO:0000256" key="12">
    <source>
        <dbReference type="ARBA" id="ARBA00031636"/>
    </source>
</evidence>
<keyword evidence="11 13" id="KW-0472">Membrane</keyword>
<protein>
    <recommendedName>
        <fullName evidence="4">Probable multidrug resistance protein NorM</fullName>
    </recommendedName>
    <alternativeName>
        <fullName evidence="12">Multidrug-efflux transporter</fullName>
    </alternativeName>
</protein>
<evidence type="ECO:0000256" key="11">
    <source>
        <dbReference type="ARBA" id="ARBA00023136"/>
    </source>
</evidence>
<dbReference type="PANTHER" id="PTHR43298">
    <property type="entry name" value="MULTIDRUG RESISTANCE PROTEIN NORM-RELATED"/>
    <property type="match status" value="1"/>
</dbReference>
<keyword evidence="10" id="KW-0406">Ion transport</keyword>
<evidence type="ECO:0000256" key="4">
    <source>
        <dbReference type="ARBA" id="ARBA00020268"/>
    </source>
</evidence>
<feature type="transmembrane region" description="Helical" evidence="13">
    <location>
        <begin position="286"/>
        <end position="306"/>
    </location>
</feature>
<feature type="transmembrane region" description="Helical" evidence="13">
    <location>
        <begin position="200"/>
        <end position="221"/>
    </location>
</feature>